<evidence type="ECO:0000313" key="6">
    <source>
        <dbReference type="Proteomes" id="UP000449092"/>
    </source>
</evidence>
<dbReference type="AlphaFoldDB" id="A0A845DIJ2"/>
<evidence type="ECO:0000313" key="5">
    <source>
        <dbReference type="EMBL" id="MYE38016.1"/>
    </source>
</evidence>
<evidence type="ECO:0000259" key="4">
    <source>
        <dbReference type="PROSITE" id="PS50893"/>
    </source>
</evidence>
<keyword evidence="3 5" id="KW-0067">ATP-binding</keyword>
<dbReference type="PANTHER" id="PTHR24220:SF470">
    <property type="entry name" value="CELL DIVISION ATP-BINDING PROTEIN FTSE"/>
    <property type="match status" value="1"/>
</dbReference>
<dbReference type="Proteomes" id="UP000449092">
    <property type="component" value="Unassembled WGS sequence"/>
</dbReference>
<evidence type="ECO:0000256" key="3">
    <source>
        <dbReference type="ARBA" id="ARBA00022840"/>
    </source>
</evidence>
<dbReference type="PROSITE" id="PS50893">
    <property type="entry name" value="ABC_TRANSPORTER_2"/>
    <property type="match status" value="1"/>
</dbReference>
<dbReference type="EMBL" id="VXOY01000007">
    <property type="protein sequence ID" value="MYE38016.1"/>
    <property type="molecule type" value="Genomic_DNA"/>
</dbReference>
<reference evidence="5 6" key="1">
    <citation type="submission" date="2019-09" db="EMBL/GenBank/DDBJ databases">
        <title>Characterisation of the sponge microbiome using genome-centric metagenomics.</title>
        <authorList>
            <person name="Engelberts J.P."/>
            <person name="Robbins S.J."/>
            <person name="De Goeij J.M."/>
            <person name="Aranda M."/>
            <person name="Bell S.C."/>
            <person name="Webster N.S."/>
        </authorList>
    </citation>
    <scope>NUCLEOTIDE SEQUENCE [LARGE SCALE GENOMIC DNA]</scope>
    <source>
        <strain evidence="5">SB0662_bin_43</strain>
    </source>
</reference>
<feature type="domain" description="ABC transporter" evidence="4">
    <location>
        <begin position="2"/>
        <end position="236"/>
    </location>
</feature>
<dbReference type="PANTHER" id="PTHR24220">
    <property type="entry name" value="IMPORT ATP-BINDING PROTEIN"/>
    <property type="match status" value="1"/>
</dbReference>
<dbReference type="InterPro" id="IPR015854">
    <property type="entry name" value="ABC_transpr_LolD-like"/>
</dbReference>
<dbReference type="InterPro" id="IPR003439">
    <property type="entry name" value="ABC_transporter-like_ATP-bd"/>
</dbReference>
<comment type="caution">
    <text evidence="5">The sequence shown here is derived from an EMBL/GenBank/DDBJ whole genome shotgun (WGS) entry which is preliminary data.</text>
</comment>
<organism evidence="5 6">
    <name type="scientific">Candidatus Spechtbacteria bacterium SB0662_bin_43</name>
    <dbReference type="NCBI Taxonomy" id="2604897"/>
    <lineage>
        <taxon>Bacteria</taxon>
        <taxon>Candidatus Spechtiibacteriota</taxon>
    </lineage>
</organism>
<dbReference type="GO" id="GO:0005886">
    <property type="term" value="C:plasma membrane"/>
    <property type="evidence" value="ECO:0007669"/>
    <property type="project" value="UniProtKB-ARBA"/>
</dbReference>
<sequence length="236" mass="26446">MLIFDNVSKKYGEFHALQKVSFQVDENEFVSLVGKSGAGKSTLLKLLLREERPSHGKVFFEGIDIGGFHDSDLPLYRRRIAPVFQDFKLLASKNVFENVAFAMEAAGKSQRDIKEDVPQALDIVDLQSKKDRFPHQLSGGEQQRVSIARALVQRPQVLLADEPTGNLDPVHSWDIVNLLLKINELGTSILLATHSEDIVNVLERRVITLDDGKVVSDEKKGKYEIVEKKEGARVKA</sequence>
<name>A0A845DIJ2_9BACT</name>
<evidence type="ECO:0000256" key="1">
    <source>
        <dbReference type="ARBA" id="ARBA00005417"/>
    </source>
</evidence>
<dbReference type="InterPro" id="IPR027417">
    <property type="entry name" value="P-loop_NTPase"/>
</dbReference>
<dbReference type="SUPFAM" id="SSF52540">
    <property type="entry name" value="P-loop containing nucleoside triphosphate hydrolases"/>
    <property type="match status" value="1"/>
</dbReference>
<comment type="similarity">
    <text evidence="1">Belongs to the ABC transporter superfamily.</text>
</comment>
<dbReference type="GO" id="GO:0016887">
    <property type="term" value="F:ATP hydrolysis activity"/>
    <property type="evidence" value="ECO:0007669"/>
    <property type="project" value="InterPro"/>
</dbReference>
<evidence type="ECO:0000256" key="2">
    <source>
        <dbReference type="ARBA" id="ARBA00022741"/>
    </source>
</evidence>
<dbReference type="PROSITE" id="PS00211">
    <property type="entry name" value="ABC_TRANSPORTER_1"/>
    <property type="match status" value="1"/>
</dbReference>
<keyword evidence="2" id="KW-0547">Nucleotide-binding</keyword>
<gene>
    <name evidence="5" type="ORF">F4X82_00650</name>
</gene>
<protein>
    <submittedName>
        <fullName evidence="5">ATP-binding cassette domain-containing protein</fullName>
    </submittedName>
</protein>
<proteinExistence type="inferred from homology"/>
<dbReference type="InterPro" id="IPR003593">
    <property type="entry name" value="AAA+_ATPase"/>
</dbReference>
<dbReference type="Pfam" id="PF00005">
    <property type="entry name" value="ABC_tran"/>
    <property type="match status" value="1"/>
</dbReference>
<dbReference type="GO" id="GO:0022857">
    <property type="term" value="F:transmembrane transporter activity"/>
    <property type="evidence" value="ECO:0007669"/>
    <property type="project" value="TreeGrafter"/>
</dbReference>
<dbReference type="Gene3D" id="3.40.50.300">
    <property type="entry name" value="P-loop containing nucleotide triphosphate hydrolases"/>
    <property type="match status" value="1"/>
</dbReference>
<dbReference type="GO" id="GO:0005524">
    <property type="term" value="F:ATP binding"/>
    <property type="evidence" value="ECO:0007669"/>
    <property type="project" value="UniProtKB-KW"/>
</dbReference>
<dbReference type="SMART" id="SM00382">
    <property type="entry name" value="AAA"/>
    <property type="match status" value="1"/>
</dbReference>
<dbReference type="InterPro" id="IPR017871">
    <property type="entry name" value="ABC_transporter-like_CS"/>
</dbReference>
<dbReference type="FunFam" id="3.40.50.300:FF:000056">
    <property type="entry name" value="Cell division ATP-binding protein FtsE"/>
    <property type="match status" value="1"/>
</dbReference>
<accession>A0A845DIJ2</accession>